<dbReference type="CDD" id="cd07067">
    <property type="entry name" value="HP_PGM_like"/>
    <property type="match status" value="1"/>
</dbReference>
<gene>
    <name evidence="1" type="ORF">I4X03_020375</name>
</gene>
<comment type="caution">
    <text evidence="1">The sequence shown here is derived from an EMBL/GenBank/DDBJ whole genome shotgun (WGS) entry which is preliminary data.</text>
</comment>
<accession>A0ABS7SUM1</accession>
<dbReference type="EMBL" id="JAFBIL020000009">
    <property type="protein sequence ID" value="MBZ2209631.1"/>
    <property type="molecule type" value="Genomic_DNA"/>
</dbReference>
<keyword evidence="2" id="KW-1185">Reference proteome</keyword>
<dbReference type="Pfam" id="PF00300">
    <property type="entry name" value="His_Phos_1"/>
    <property type="match status" value="1"/>
</dbReference>
<proteinExistence type="predicted"/>
<dbReference type="Gene3D" id="3.40.50.1240">
    <property type="entry name" value="Phosphoglycerate mutase-like"/>
    <property type="match status" value="1"/>
</dbReference>
<dbReference type="RefSeq" id="WP_223470099.1">
    <property type="nucleotide sequence ID" value="NZ_JAFBIL020000009.1"/>
</dbReference>
<dbReference type="InterPro" id="IPR029033">
    <property type="entry name" value="His_PPase_superfam"/>
</dbReference>
<protein>
    <submittedName>
        <fullName evidence="1">Histidine phosphatase family protein</fullName>
    </submittedName>
</protein>
<organism evidence="1 2">
    <name type="scientific">Massilia soli</name>
    <dbReference type="NCBI Taxonomy" id="2792854"/>
    <lineage>
        <taxon>Bacteria</taxon>
        <taxon>Pseudomonadati</taxon>
        <taxon>Pseudomonadota</taxon>
        <taxon>Betaproteobacteria</taxon>
        <taxon>Burkholderiales</taxon>
        <taxon>Oxalobacteraceae</taxon>
        <taxon>Telluria group</taxon>
        <taxon>Massilia</taxon>
    </lineage>
</organism>
<evidence type="ECO:0000313" key="2">
    <source>
        <dbReference type="Proteomes" id="UP000809349"/>
    </source>
</evidence>
<dbReference type="SUPFAM" id="SSF53254">
    <property type="entry name" value="Phosphoglycerate mutase-like"/>
    <property type="match status" value="1"/>
</dbReference>
<name>A0ABS7SUM1_9BURK</name>
<dbReference type="Proteomes" id="UP000809349">
    <property type="component" value="Unassembled WGS sequence"/>
</dbReference>
<dbReference type="InterPro" id="IPR013078">
    <property type="entry name" value="His_Pase_superF_clade-1"/>
</dbReference>
<sequence length="181" mass="19453">MRVHLIRHFAPDVAPGVCYGSADLAVSDQVHDHMLPFALAALPAAVPVYSSPLKRCLRLARALAPEVRIDPRLAELDFGAWELRPWSEIARAEVDAWAANVAHYRPGGGADSVAAMALRVHAFYDDLLQAPHTECVLVCHAGTIRLFAARQLGLAPSEMARHAAAHAHAIGYGGVLTLDCV</sequence>
<dbReference type="SMART" id="SM00855">
    <property type="entry name" value="PGAM"/>
    <property type="match status" value="1"/>
</dbReference>
<reference evidence="1 2" key="2">
    <citation type="submission" date="2021-08" db="EMBL/GenBank/DDBJ databases">
        <title>Massilia sp. R798.</title>
        <authorList>
            <person name="Baek J.H."/>
            <person name="Jung H.S."/>
            <person name="Kim K.R."/>
            <person name="Jeon C.O."/>
        </authorList>
    </citation>
    <scope>NUCLEOTIDE SEQUENCE [LARGE SCALE GENOMIC DNA]</scope>
    <source>
        <strain evidence="1 2">R798</strain>
    </source>
</reference>
<reference evidence="1 2" key="1">
    <citation type="submission" date="2021-01" db="EMBL/GenBank/DDBJ databases">
        <authorList>
            <person name="Ruan W."/>
            <person name="Khan S.A."/>
            <person name="Jeon C.O."/>
        </authorList>
    </citation>
    <scope>NUCLEOTIDE SEQUENCE [LARGE SCALE GENOMIC DNA]</scope>
    <source>
        <strain evidence="1 2">R798</strain>
    </source>
</reference>
<evidence type="ECO:0000313" key="1">
    <source>
        <dbReference type="EMBL" id="MBZ2209631.1"/>
    </source>
</evidence>